<organism evidence="2 3">
    <name type="scientific">Kribbella lupini</name>
    <dbReference type="NCBI Taxonomy" id="291602"/>
    <lineage>
        <taxon>Bacteria</taxon>
        <taxon>Bacillati</taxon>
        <taxon>Actinomycetota</taxon>
        <taxon>Actinomycetes</taxon>
        <taxon>Propionibacteriales</taxon>
        <taxon>Kribbellaceae</taxon>
        <taxon>Kribbella</taxon>
    </lineage>
</organism>
<keyword evidence="3" id="KW-1185">Reference proteome</keyword>
<sequence length="83" mass="8692">MEKKVSSTCTRSRRTRGLWSTGPSSHEPNGLRCSTTSGLLLSAIMPTVCKLSVPYRHTTPGVGQLGTVLPLALIGRVIGVSAG</sequence>
<comment type="caution">
    <text evidence="2">The sequence shown here is derived from an EMBL/GenBank/DDBJ whole genome shotgun (WGS) entry which is preliminary data.</text>
</comment>
<feature type="region of interest" description="Disordered" evidence="1">
    <location>
        <begin position="1"/>
        <end position="30"/>
    </location>
</feature>
<feature type="compositionally biased region" description="Polar residues" evidence="1">
    <location>
        <begin position="21"/>
        <end position="30"/>
    </location>
</feature>
<name>A0ABN2AH65_9ACTN</name>
<protein>
    <submittedName>
        <fullName evidence="2">Uncharacterized protein</fullName>
    </submittedName>
</protein>
<accession>A0ABN2AH65</accession>
<proteinExistence type="predicted"/>
<evidence type="ECO:0000313" key="2">
    <source>
        <dbReference type="EMBL" id="GAA1519392.1"/>
    </source>
</evidence>
<gene>
    <name evidence="2" type="ORF">GCM10009741_19550</name>
</gene>
<dbReference type="Proteomes" id="UP001500363">
    <property type="component" value="Unassembled WGS sequence"/>
</dbReference>
<evidence type="ECO:0000256" key="1">
    <source>
        <dbReference type="SAM" id="MobiDB-lite"/>
    </source>
</evidence>
<dbReference type="EMBL" id="BAAANC010000001">
    <property type="protein sequence ID" value="GAA1519392.1"/>
    <property type="molecule type" value="Genomic_DNA"/>
</dbReference>
<reference evidence="2 3" key="1">
    <citation type="journal article" date="2019" name="Int. J. Syst. Evol. Microbiol.">
        <title>The Global Catalogue of Microorganisms (GCM) 10K type strain sequencing project: providing services to taxonomists for standard genome sequencing and annotation.</title>
        <authorList>
            <consortium name="The Broad Institute Genomics Platform"/>
            <consortium name="The Broad Institute Genome Sequencing Center for Infectious Disease"/>
            <person name="Wu L."/>
            <person name="Ma J."/>
        </authorList>
    </citation>
    <scope>NUCLEOTIDE SEQUENCE [LARGE SCALE GENOMIC DNA]</scope>
    <source>
        <strain evidence="2 3">JCM 14303</strain>
    </source>
</reference>
<evidence type="ECO:0000313" key="3">
    <source>
        <dbReference type="Proteomes" id="UP001500363"/>
    </source>
</evidence>
<feature type="compositionally biased region" description="Low complexity" evidence="1">
    <location>
        <begin position="1"/>
        <end position="10"/>
    </location>
</feature>